<dbReference type="RefSeq" id="WP_160369308.1">
    <property type="nucleotide sequence ID" value="NZ_WSQA01000007.1"/>
</dbReference>
<dbReference type="PANTHER" id="PTHR10900:SF77">
    <property type="entry name" value="FI19380P1"/>
    <property type="match status" value="1"/>
</dbReference>
<evidence type="ECO:0000256" key="1">
    <source>
        <dbReference type="SAM" id="SignalP"/>
    </source>
</evidence>
<feature type="signal peptide" evidence="1">
    <location>
        <begin position="1"/>
        <end position="29"/>
    </location>
</feature>
<keyword evidence="1" id="KW-0732">Signal</keyword>
<dbReference type="GO" id="GO:0007155">
    <property type="term" value="P:cell adhesion"/>
    <property type="evidence" value="ECO:0007669"/>
    <property type="project" value="TreeGrafter"/>
</dbReference>
<dbReference type="Gene3D" id="2.30.180.10">
    <property type="entry name" value="FAS1 domain"/>
    <property type="match status" value="2"/>
</dbReference>
<dbReference type="AlphaFoldDB" id="A0A6N8L482"/>
<dbReference type="InterPro" id="IPR000782">
    <property type="entry name" value="FAS1_domain"/>
</dbReference>
<evidence type="ECO:0000259" key="2">
    <source>
        <dbReference type="PROSITE" id="PS50213"/>
    </source>
</evidence>
<gene>
    <name evidence="3" type="ORF">GQF63_11150</name>
</gene>
<dbReference type="PROSITE" id="PS50213">
    <property type="entry name" value="FAS1"/>
    <property type="match status" value="2"/>
</dbReference>
<dbReference type="EMBL" id="WSQA01000007">
    <property type="protein sequence ID" value="MVZ62582.1"/>
    <property type="molecule type" value="Genomic_DNA"/>
</dbReference>
<reference evidence="3 4" key="1">
    <citation type="submission" date="2019-12" db="EMBL/GenBank/DDBJ databases">
        <authorList>
            <person name="Dong K."/>
        </authorList>
    </citation>
    <scope>NUCLEOTIDE SEQUENCE [LARGE SCALE GENOMIC DNA]</scope>
    <source>
        <strain evidence="3 4">JCM 31225</strain>
    </source>
</reference>
<keyword evidence="4" id="KW-1185">Reference proteome</keyword>
<evidence type="ECO:0000313" key="4">
    <source>
        <dbReference type="Proteomes" id="UP000435036"/>
    </source>
</evidence>
<dbReference type="GO" id="GO:0050839">
    <property type="term" value="F:cell adhesion molecule binding"/>
    <property type="evidence" value="ECO:0007669"/>
    <property type="project" value="TreeGrafter"/>
</dbReference>
<dbReference type="Pfam" id="PF02469">
    <property type="entry name" value="Fasciclin"/>
    <property type="match status" value="2"/>
</dbReference>
<dbReference type="GO" id="GO:0030198">
    <property type="term" value="P:extracellular matrix organization"/>
    <property type="evidence" value="ECO:0007669"/>
    <property type="project" value="TreeGrafter"/>
</dbReference>
<sequence length="355" mass="40411">MRNLKVKHLNSCLAVFILLMLLLSQCKPAEDVFQIVDYNKLNHVLANNYNLSTFYAGLNRTAYKSWLNSDSSYVVFVPNDLAFSSIELDKNELTALSGTKIGDIIKRHILDDYIDLNSLPYFTKFKFYSKDNSILYISRWLKNEQTFFTINGAIARGKPLNATNGQVYILDRVLNSESYSSIFEVLADSETTTFFLYAVQCAGLEKWVRENNNMTCFAPSNEGMFNIGLTSFEVIKRVDPELLKSFILGHFYNNFLLLSDLSFTLNLSYKEGISFVDTKGQSLALDGYEGLVSFIMENQKKISIKYQEGIHKSLLINQSFLLPNGGTQVKIDVLKRDIICQNGIVHLVDIPLLYM</sequence>
<organism evidence="3 4">
    <name type="scientific">Sphingobacterium humi</name>
    <dbReference type="NCBI Taxonomy" id="1796905"/>
    <lineage>
        <taxon>Bacteria</taxon>
        <taxon>Pseudomonadati</taxon>
        <taxon>Bacteroidota</taxon>
        <taxon>Sphingobacteriia</taxon>
        <taxon>Sphingobacteriales</taxon>
        <taxon>Sphingobacteriaceae</taxon>
        <taxon>Sphingobacterium</taxon>
    </lineage>
</organism>
<feature type="chain" id="PRO_5026989816" description="FAS1 domain-containing protein" evidence="1">
    <location>
        <begin position="30"/>
        <end position="355"/>
    </location>
</feature>
<dbReference type="GO" id="GO:0031012">
    <property type="term" value="C:extracellular matrix"/>
    <property type="evidence" value="ECO:0007669"/>
    <property type="project" value="TreeGrafter"/>
</dbReference>
<dbReference type="OrthoDB" id="1144324at2"/>
<name>A0A6N8L482_9SPHI</name>
<accession>A0A6N8L482</accession>
<dbReference type="PANTHER" id="PTHR10900">
    <property type="entry name" value="PERIOSTIN-RELATED"/>
    <property type="match status" value="1"/>
</dbReference>
<dbReference type="GO" id="GO:0005615">
    <property type="term" value="C:extracellular space"/>
    <property type="evidence" value="ECO:0007669"/>
    <property type="project" value="TreeGrafter"/>
</dbReference>
<dbReference type="InterPro" id="IPR036378">
    <property type="entry name" value="FAS1_dom_sf"/>
</dbReference>
<protein>
    <recommendedName>
        <fullName evidence="2">FAS1 domain-containing protein</fullName>
    </recommendedName>
</protein>
<dbReference type="SUPFAM" id="SSF82153">
    <property type="entry name" value="FAS1 domain"/>
    <property type="match status" value="2"/>
</dbReference>
<feature type="domain" description="FAS1" evidence="2">
    <location>
        <begin position="179"/>
        <end position="352"/>
    </location>
</feature>
<comment type="caution">
    <text evidence="3">The sequence shown here is derived from an EMBL/GenBank/DDBJ whole genome shotgun (WGS) entry which is preliminary data.</text>
</comment>
<dbReference type="Proteomes" id="UP000435036">
    <property type="component" value="Unassembled WGS sequence"/>
</dbReference>
<evidence type="ECO:0000313" key="3">
    <source>
        <dbReference type="EMBL" id="MVZ62582.1"/>
    </source>
</evidence>
<dbReference type="InterPro" id="IPR050904">
    <property type="entry name" value="Adhesion/Biosynth-related"/>
</dbReference>
<dbReference type="SMART" id="SM00554">
    <property type="entry name" value="FAS1"/>
    <property type="match status" value="2"/>
</dbReference>
<feature type="domain" description="FAS1" evidence="2">
    <location>
        <begin position="38"/>
        <end position="174"/>
    </location>
</feature>
<proteinExistence type="predicted"/>